<feature type="domain" description="Ferric oxidoreductase" evidence="6">
    <location>
        <begin position="16"/>
        <end position="137"/>
    </location>
</feature>
<proteinExistence type="predicted"/>
<evidence type="ECO:0000256" key="4">
    <source>
        <dbReference type="ARBA" id="ARBA00023136"/>
    </source>
</evidence>
<gene>
    <name evidence="7" type="ORF">GCM10023346_34990</name>
</gene>
<dbReference type="RefSeq" id="WP_345451135.1">
    <property type="nucleotide sequence ID" value="NZ_BAABKK010000024.1"/>
</dbReference>
<accession>A0ABP9SNC6</accession>
<keyword evidence="8" id="KW-1185">Reference proteome</keyword>
<dbReference type="Pfam" id="PF01794">
    <property type="entry name" value="Ferric_reduct"/>
    <property type="match status" value="1"/>
</dbReference>
<feature type="transmembrane region" description="Helical" evidence="5">
    <location>
        <begin position="55"/>
        <end position="75"/>
    </location>
</feature>
<name>A0ABP9SNC6_9MICC</name>
<protein>
    <recommendedName>
        <fullName evidence="6">Ferric oxidoreductase domain-containing protein</fullName>
    </recommendedName>
</protein>
<organism evidence="7 8">
    <name type="scientific">Arthrobacter gyeryongensis</name>
    <dbReference type="NCBI Taxonomy" id="1650592"/>
    <lineage>
        <taxon>Bacteria</taxon>
        <taxon>Bacillati</taxon>
        <taxon>Actinomycetota</taxon>
        <taxon>Actinomycetes</taxon>
        <taxon>Micrococcales</taxon>
        <taxon>Micrococcaceae</taxon>
        <taxon>Arthrobacter</taxon>
    </lineage>
</organism>
<reference evidence="8" key="1">
    <citation type="journal article" date="2019" name="Int. J. Syst. Evol. Microbiol.">
        <title>The Global Catalogue of Microorganisms (GCM) 10K type strain sequencing project: providing services to taxonomists for standard genome sequencing and annotation.</title>
        <authorList>
            <consortium name="The Broad Institute Genomics Platform"/>
            <consortium name="The Broad Institute Genome Sequencing Center for Infectious Disease"/>
            <person name="Wu L."/>
            <person name="Ma J."/>
        </authorList>
    </citation>
    <scope>NUCLEOTIDE SEQUENCE [LARGE SCALE GENOMIC DNA]</scope>
    <source>
        <strain evidence="8">JCM 18514</strain>
    </source>
</reference>
<evidence type="ECO:0000259" key="6">
    <source>
        <dbReference type="Pfam" id="PF01794"/>
    </source>
</evidence>
<feature type="transmembrane region" description="Helical" evidence="5">
    <location>
        <begin position="127"/>
        <end position="146"/>
    </location>
</feature>
<comment type="subcellular location">
    <subcellularLocation>
        <location evidence="1">Membrane</location>
        <topology evidence="1">Multi-pass membrane protein</topology>
    </subcellularLocation>
</comment>
<dbReference type="EMBL" id="BAABKK010000024">
    <property type="protein sequence ID" value="GAA5198246.1"/>
    <property type="molecule type" value="Genomic_DNA"/>
</dbReference>
<keyword evidence="3 5" id="KW-1133">Transmembrane helix</keyword>
<keyword evidence="2 5" id="KW-0812">Transmembrane</keyword>
<evidence type="ECO:0000256" key="3">
    <source>
        <dbReference type="ARBA" id="ARBA00022989"/>
    </source>
</evidence>
<evidence type="ECO:0000256" key="1">
    <source>
        <dbReference type="ARBA" id="ARBA00004141"/>
    </source>
</evidence>
<comment type="caution">
    <text evidence="7">The sequence shown here is derived from an EMBL/GenBank/DDBJ whole genome shotgun (WGS) entry which is preliminary data.</text>
</comment>
<evidence type="ECO:0000256" key="5">
    <source>
        <dbReference type="SAM" id="Phobius"/>
    </source>
</evidence>
<evidence type="ECO:0000313" key="7">
    <source>
        <dbReference type="EMBL" id="GAA5198246.1"/>
    </source>
</evidence>
<sequence>MNTVFDQALWAVGRGSGVVAIVLLTLSVLLGIGVRSGRTVVGIPRFAVTLVHRNVSLFSLLFVVVHIVSLLLDPFAQLRLVDFFVPFLGAYKPFWLGLGTIAFDLLIVVTITALLRNRIGPKMFKAVHWLVYAMWPVSVLHAIGNGTNGRDAWFLVLAGSCVIAVAGAIAWRLHEDFVEYRNVRRQETR</sequence>
<evidence type="ECO:0000256" key="2">
    <source>
        <dbReference type="ARBA" id="ARBA00022692"/>
    </source>
</evidence>
<dbReference type="InterPro" id="IPR013130">
    <property type="entry name" value="Fe3_Rdtase_TM_dom"/>
</dbReference>
<evidence type="ECO:0000313" key="8">
    <source>
        <dbReference type="Proteomes" id="UP001500200"/>
    </source>
</evidence>
<feature type="transmembrane region" description="Helical" evidence="5">
    <location>
        <begin position="152"/>
        <end position="171"/>
    </location>
</feature>
<feature type="transmembrane region" description="Helical" evidence="5">
    <location>
        <begin position="12"/>
        <end position="34"/>
    </location>
</feature>
<keyword evidence="4 5" id="KW-0472">Membrane</keyword>
<feature type="transmembrane region" description="Helical" evidence="5">
    <location>
        <begin position="95"/>
        <end position="115"/>
    </location>
</feature>
<dbReference type="Proteomes" id="UP001500200">
    <property type="component" value="Unassembled WGS sequence"/>
</dbReference>